<evidence type="ECO:0000313" key="4">
    <source>
        <dbReference type="Proteomes" id="UP001306508"/>
    </source>
</evidence>
<name>A0AAN8A872_9SACH</name>
<dbReference type="Pfam" id="PF13174">
    <property type="entry name" value="TPR_6"/>
    <property type="match status" value="1"/>
</dbReference>
<dbReference type="Pfam" id="PF13181">
    <property type="entry name" value="TPR_8"/>
    <property type="match status" value="1"/>
</dbReference>
<organism evidence="3 4">
    <name type="scientific">Arxiozyma heterogenica</name>
    <dbReference type="NCBI Taxonomy" id="278026"/>
    <lineage>
        <taxon>Eukaryota</taxon>
        <taxon>Fungi</taxon>
        <taxon>Dikarya</taxon>
        <taxon>Ascomycota</taxon>
        <taxon>Saccharomycotina</taxon>
        <taxon>Saccharomycetes</taxon>
        <taxon>Saccharomycetales</taxon>
        <taxon>Saccharomycetaceae</taxon>
        <taxon>Arxiozyma</taxon>
    </lineage>
</organism>
<evidence type="ECO:0008006" key="5">
    <source>
        <dbReference type="Google" id="ProtNLM"/>
    </source>
</evidence>
<reference evidence="4" key="1">
    <citation type="submission" date="2023-07" db="EMBL/GenBank/DDBJ databases">
        <title>A draft genome of Kazachstania heterogenica Y-27499.</title>
        <authorList>
            <person name="Donic C."/>
            <person name="Kralova J.S."/>
            <person name="Fidel L."/>
            <person name="Ben-Dor S."/>
            <person name="Jung S."/>
        </authorList>
    </citation>
    <scope>NUCLEOTIDE SEQUENCE [LARGE SCALE GENOMIC DNA]</scope>
    <source>
        <strain evidence="4">Y27499</strain>
    </source>
</reference>
<feature type="repeat" description="TPR" evidence="1">
    <location>
        <begin position="582"/>
        <end position="615"/>
    </location>
</feature>
<evidence type="ECO:0000313" key="3">
    <source>
        <dbReference type="EMBL" id="KAK5779621.1"/>
    </source>
</evidence>
<dbReference type="InterPro" id="IPR039340">
    <property type="entry name" value="Tfc4/TFIIIC-102/Sfc4"/>
</dbReference>
<feature type="region of interest" description="Disordered" evidence="2">
    <location>
        <begin position="96"/>
        <end position="143"/>
    </location>
</feature>
<accession>A0AAN8A872</accession>
<dbReference type="Proteomes" id="UP001306508">
    <property type="component" value="Unassembled WGS sequence"/>
</dbReference>
<protein>
    <recommendedName>
        <fullName evidence="5">Transcription factor TFIIIC subunit</fullName>
    </recommendedName>
</protein>
<dbReference type="GO" id="GO:0006383">
    <property type="term" value="P:transcription by RNA polymerase III"/>
    <property type="evidence" value="ECO:0007669"/>
    <property type="project" value="InterPro"/>
</dbReference>
<dbReference type="PANTHER" id="PTHR23082">
    <property type="entry name" value="TRANSCRIPTION INITIATION FACTOR IIIC TFIIIC , POLYPEPTIDE 3-RELATED"/>
    <property type="match status" value="1"/>
</dbReference>
<keyword evidence="1" id="KW-0802">TPR repeat</keyword>
<dbReference type="PROSITE" id="PS50005">
    <property type="entry name" value="TPR"/>
    <property type="match status" value="2"/>
</dbReference>
<feature type="compositionally biased region" description="Polar residues" evidence="2">
    <location>
        <begin position="105"/>
        <end position="115"/>
    </location>
</feature>
<dbReference type="EMBL" id="JAWIZZ010000047">
    <property type="protein sequence ID" value="KAK5779621.1"/>
    <property type="molecule type" value="Genomic_DNA"/>
</dbReference>
<dbReference type="AlphaFoldDB" id="A0AAN8A872"/>
<gene>
    <name evidence="3" type="ORF">RI543_003513</name>
</gene>
<evidence type="ECO:0000256" key="2">
    <source>
        <dbReference type="SAM" id="MobiDB-lite"/>
    </source>
</evidence>
<dbReference type="SUPFAM" id="SSF48452">
    <property type="entry name" value="TPR-like"/>
    <property type="match status" value="2"/>
</dbReference>
<dbReference type="InterPro" id="IPR019734">
    <property type="entry name" value="TPR_rpt"/>
</dbReference>
<evidence type="ECO:0000256" key="1">
    <source>
        <dbReference type="PROSITE-ProRule" id="PRU00339"/>
    </source>
</evidence>
<dbReference type="GO" id="GO:0000127">
    <property type="term" value="C:transcription factor TFIIIC complex"/>
    <property type="evidence" value="ECO:0007669"/>
    <property type="project" value="TreeGrafter"/>
</dbReference>
<dbReference type="Gene3D" id="1.25.40.10">
    <property type="entry name" value="Tetratricopeptide repeat domain"/>
    <property type="match status" value="3"/>
</dbReference>
<keyword evidence="4" id="KW-1185">Reference proteome</keyword>
<dbReference type="SMART" id="SM00028">
    <property type="entry name" value="TPR"/>
    <property type="match status" value="5"/>
</dbReference>
<dbReference type="Pfam" id="PF13431">
    <property type="entry name" value="TPR_17"/>
    <property type="match status" value="1"/>
</dbReference>
<proteinExistence type="predicted"/>
<dbReference type="InterPro" id="IPR011990">
    <property type="entry name" value="TPR-like_helical_dom_sf"/>
</dbReference>
<comment type="caution">
    <text evidence="3">The sequence shown here is derived from an EMBL/GenBank/DDBJ whole genome shotgun (WGS) entry which is preliminary data.</text>
</comment>
<sequence>MTTRRRTRRSVRKTRNKIDYALDLDESISSMNNSGADFVSEETKGVAGRTDGVNTMSGAENNDHVVDNNDDNKYEFEYDEDEEELYNNLDDLRDLIGHSSDDATENTNKKQNNYGIDTDKRNSGDDASDYANGITGGNSDYNNEDDFVDSDVVDDALLAEFSDYDGSSDEDEGDFMDAIREANNFNIKKKNRRGKNKFRRQRPVDPEVAQLLSEANEAFVRNDLPTAERLFNKIIKKDPRNFAAYETLGDIYQLQGRLNDCCNSWFLAAHINSSDWEFWKIVAILSYDLEHYRQAIYCFSRVISLNNEEWESVYRRALLYKRMGQIRKALKGFEKLYENNPYDSNILRELAILNVDCNKIPEAIKLYMDVYEMNVKRRQAIIEANENAVELSDDDNNSESDIDNEELEEMYEEEQKLYFGVNWKIINKKYRCIPFDWSSLNIIAELSLKLGDKNNESIRTIKKCARWIQHRELQTFWDDAIDDSEFDSRRLKSTRFDSLPDEEKSKSYVLPIDIRVRLGLLRLQTENFVEAMNHFQFLYDENFSDVADLNYEVGVALTKAEKFQEALDFLAPLLSLPDYATVEFYENIAKCYKETEEYDTARQFLERIIEMDPESLEHKLSLAEVHYHLGNVDIFKSILNEVTVIRKRQKAQLYGVVDEKDKEQLEKKGRGNDQLDDRDVSSKPLLEDSKYKTYTIKKKKTLQDIEREKAEREKKITLKVLEKYNSLKNYERDIAGNNNAQISQWIRTVSDLVDVFSSVKNFFVRSRSKKFIGIIRRTRKFHTVVDYQLERLSRLSEGDPLSDTLPIMEERVTLTSTKELRGLSYDQWFDLFMDLALTITKYRSVQDGLSVIDTAQEVNVFVQDSKRAKIMKFVRLAIVLHLDDEEELLANLRLLLNQYQFNRKILLLFMFSLSHGKLASNILTSTIQQKFFLRLIKAFDSVRYNVHVRGQASITNDVVDNPEAKPSPYIYYIYSVLLYSSRGFLSALQYLSQLENEIPDDPTVNLLLGLSHMQRSMQRLTAARHFQILHGLRYLYRYYDIRNTMYTDVEKQEADYNLGRAFHLIGLVSIAIKYYNKVLNDYEDEKLKKHAAFNCINIYQESGNTALANSLMEKYLSI</sequence>
<dbReference type="PANTHER" id="PTHR23082:SF0">
    <property type="entry name" value="GENERAL TRANSCRIPTION FACTOR 3C POLYPEPTIDE 3"/>
    <property type="match status" value="1"/>
</dbReference>
<feature type="repeat" description="TPR" evidence="1">
    <location>
        <begin position="310"/>
        <end position="343"/>
    </location>
</feature>